<comment type="subcellular location">
    <subcellularLocation>
        <location evidence="2">Chromosome</location>
    </subcellularLocation>
    <subcellularLocation>
        <location evidence="1">Nucleus</location>
    </subcellularLocation>
</comment>
<feature type="compositionally biased region" description="Acidic residues" evidence="9">
    <location>
        <begin position="254"/>
        <end position="286"/>
    </location>
</feature>
<evidence type="ECO:0000256" key="3">
    <source>
        <dbReference type="ARBA" id="ARBA00022454"/>
    </source>
</evidence>
<protein>
    <recommendedName>
        <fullName evidence="14">SET domain-containing protein</fullName>
    </recommendedName>
</protein>
<evidence type="ECO:0000313" key="12">
    <source>
        <dbReference type="EMBL" id="UMM42510.1"/>
    </source>
</evidence>
<evidence type="ECO:0000259" key="10">
    <source>
        <dbReference type="PROSITE" id="PS50280"/>
    </source>
</evidence>
<keyword evidence="6" id="KW-0949">S-adenosyl-L-methionine</keyword>
<dbReference type="InterPro" id="IPR001747">
    <property type="entry name" value="Vitellogenin_N"/>
</dbReference>
<dbReference type="FunFam" id="2.170.270.10:FF:000146">
    <property type="entry name" value="Histone-lysine N-methyltransferase"/>
    <property type="match status" value="1"/>
</dbReference>
<dbReference type="PROSITE" id="PS50868">
    <property type="entry name" value="POST_SET"/>
    <property type="match status" value="1"/>
</dbReference>
<evidence type="ECO:0000256" key="6">
    <source>
        <dbReference type="ARBA" id="ARBA00022691"/>
    </source>
</evidence>
<organism evidence="12 13">
    <name type="scientific">Caenorhabditis briggsae</name>
    <dbReference type="NCBI Taxonomy" id="6238"/>
    <lineage>
        <taxon>Eukaryota</taxon>
        <taxon>Metazoa</taxon>
        <taxon>Ecdysozoa</taxon>
        <taxon>Nematoda</taxon>
        <taxon>Chromadorea</taxon>
        <taxon>Rhabditida</taxon>
        <taxon>Rhabditina</taxon>
        <taxon>Rhabditomorpha</taxon>
        <taxon>Rhabditoidea</taxon>
        <taxon>Rhabditidae</taxon>
        <taxon>Peloderinae</taxon>
        <taxon>Caenorhabditis</taxon>
    </lineage>
</organism>
<dbReference type="InterPro" id="IPR050777">
    <property type="entry name" value="SET2_Histone-Lys_MeTrsfase"/>
</dbReference>
<evidence type="ECO:0000256" key="2">
    <source>
        <dbReference type="ARBA" id="ARBA00004286"/>
    </source>
</evidence>
<proteinExistence type="predicted"/>
<evidence type="ECO:0000256" key="7">
    <source>
        <dbReference type="ARBA" id="ARBA00022729"/>
    </source>
</evidence>
<keyword evidence="7" id="KW-0732">Signal</keyword>
<evidence type="ECO:0000256" key="5">
    <source>
        <dbReference type="ARBA" id="ARBA00022679"/>
    </source>
</evidence>
<evidence type="ECO:0008006" key="14">
    <source>
        <dbReference type="Google" id="ProtNLM"/>
    </source>
</evidence>
<evidence type="ECO:0000256" key="4">
    <source>
        <dbReference type="ARBA" id="ARBA00022603"/>
    </source>
</evidence>
<dbReference type="GO" id="GO:0008168">
    <property type="term" value="F:methyltransferase activity"/>
    <property type="evidence" value="ECO:0007669"/>
    <property type="project" value="UniProtKB-KW"/>
</dbReference>
<evidence type="ECO:0000256" key="8">
    <source>
        <dbReference type="ARBA" id="ARBA00023242"/>
    </source>
</evidence>
<keyword evidence="8" id="KW-0539">Nucleus</keyword>
<dbReference type="GO" id="GO:0005634">
    <property type="term" value="C:nucleus"/>
    <property type="evidence" value="ECO:0007669"/>
    <property type="project" value="UniProtKB-SubCell"/>
</dbReference>
<evidence type="ECO:0000259" key="11">
    <source>
        <dbReference type="PROSITE" id="PS50868"/>
    </source>
</evidence>
<dbReference type="Pfam" id="PF00856">
    <property type="entry name" value="SET"/>
    <property type="match status" value="1"/>
</dbReference>
<accession>A0AAE9JRE9</accession>
<name>A0AAE9JRE9_CAEBR</name>
<dbReference type="SMART" id="SM00317">
    <property type="entry name" value="SET"/>
    <property type="match status" value="1"/>
</dbReference>
<feature type="domain" description="Post-SET" evidence="11">
    <location>
        <begin position="225"/>
        <end position="241"/>
    </location>
</feature>
<sequence length="400" mass="45838">MVNQAPKAQKSTQNQETQNIKNTIKKFHANVQPILHSSYKANQAKVVRVKKCWDENCDCSTEDCDNVCDRKVCPKSCTLKKAGCRNQVFEEYRLKDKLFYAESSGEKGIGLFASRDIKKDDFIVPYNGEIITAAELEIRKKKYKEIGVIHTYPFKAGRGFYIDPTERGNSARFANHSCDPNMIAQKYVVNNRKEGFRAIGYIADRDIEKHSELTINYGYDYDPVLSQRCLCGAEACKGWIGQPPPPADAKDDEHPNDEEVESLLDEDEERRIDDDDEPLVDEEDENIPTKLNNSKSNNYSELMPVMNSLEQRELSNVYKKILEIPVRAQLKNGLISELQFEKKDTEWSENMKRAILNTISFNPSAPRDEKLESDEDKEWTENNTAFFTNEKTLEGNCQVA</sequence>
<dbReference type="Proteomes" id="UP000829354">
    <property type="component" value="Chromosome X"/>
</dbReference>
<dbReference type="InterPro" id="IPR046341">
    <property type="entry name" value="SET_dom_sf"/>
</dbReference>
<dbReference type="InterPro" id="IPR001214">
    <property type="entry name" value="SET_dom"/>
</dbReference>
<dbReference type="Gene3D" id="2.170.270.10">
    <property type="entry name" value="SET domain"/>
    <property type="match status" value="1"/>
</dbReference>
<evidence type="ECO:0000256" key="1">
    <source>
        <dbReference type="ARBA" id="ARBA00004123"/>
    </source>
</evidence>
<dbReference type="PANTHER" id="PTHR22884">
    <property type="entry name" value="SET DOMAIN PROTEINS"/>
    <property type="match status" value="1"/>
</dbReference>
<dbReference type="InterPro" id="IPR015819">
    <property type="entry name" value="Lipid_transp_b-sht_shell"/>
</dbReference>
<dbReference type="InterPro" id="IPR015816">
    <property type="entry name" value="Vitellinogen_b-sht_N"/>
</dbReference>
<dbReference type="EMBL" id="CP092625">
    <property type="protein sequence ID" value="UMM42510.1"/>
    <property type="molecule type" value="Genomic_DNA"/>
</dbReference>
<feature type="region of interest" description="Disordered" evidence="9">
    <location>
        <begin position="242"/>
        <end position="295"/>
    </location>
</feature>
<reference evidence="12 13" key="1">
    <citation type="submission" date="2022-04" db="EMBL/GenBank/DDBJ databases">
        <title>Chromosome-level reference genomes for two strains of Caenorhabditis briggsae: an improved platform for comparative genomics.</title>
        <authorList>
            <person name="Stevens L."/>
            <person name="Andersen E."/>
        </authorList>
    </citation>
    <scope>NUCLEOTIDE SEQUENCE [LARGE SCALE GENOMIC DNA]</scope>
    <source>
        <strain evidence="12">VX34</strain>
        <tissue evidence="12">Whole-organism</tissue>
    </source>
</reference>
<dbReference type="GO" id="GO:0005319">
    <property type="term" value="F:lipid transporter activity"/>
    <property type="evidence" value="ECO:0007669"/>
    <property type="project" value="InterPro"/>
</dbReference>
<dbReference type="SUPFAM" id="SSF82199">
    <property type="entry name" value="SET domain"/>
    <property type="match status" value="1"/>
</dbReference>
<dbReference type="InterPro" id="IPR003616">
    <property type="entry name" value="Post-SET_dom"/>
</dbReference>
<dbReference type="SUPFAM" id="SSF56968">
    <property type="entry name" value="Lipovitellin-phosvitin complex, beta-sheet shell regions"/>
    <property type="match status" value="1"/>
</dbReference>
<dbReference type="AlphaFoldDB" id="A0AAE9JRE9"/>
<evidence type="ECO:0000313" key="13">
    <source>
        <dbReference type="Proteomes" id="UP000829354"/>
    </source>
</evidence>
<dbReference type="PROSITE" id="PS50280">
    <property type="entry name" value="SET"/>
    <property type="match status" value="1"/>
</dbReference>
<dbReference type="Pfam" id="PF01347">
    <property type="entry name" value="Vitellogenin_N"/>
    <property type="match status" value="1"/>
</dbReference>
<keyword evidence="4" id="KW-0489">Methyltransferase</keyword>
<evidence type="ECO:0000256" key="9">
    <source>
        <dbReference type="SAM" id="MobiDB-lite"/>
    </source>
</evidence>
<keyword evidence="5" id="KW-0808">Transferase</keyword>
<dbReference type="GO" id="GO:0005694">
    <property type="term" value="C:chromosome"/>
    <property type="evidence" value="ECO:0007669"/>
    <property type="project" value="UniProtKB-SubCell"/>
</dbReference>
<gene>
    <name evidence="12" type="ORF">L5515_018314</name>
</gene>
<keyword evidence="13" id="KW-1185">Reference proteome</keyword>
<keyword evidence="3" id="KW-0158">Chromosome</keyword>
<feature type="domain" description="SET" evidence="10">
    <location>
        <begin position="96"/>
        <end position="218"/>
    </location>
</feature>
<dbReference type="GO" id="GO:0032259">
    <property type="term" value="P:methylation"/>
    <property type="evidence" value="ECO:0007669"/>
    <property type="project" value="UniProtKB-KW"/>
</dbReference>
<dbReference type="Gene3D" id="2.30.230.10">
    <property type="entry name" value="Lipovitellin, beta-sheet shell regions, chain A"/>
    <property type="match status" value="1"/>
</dbReference>